<organism evidence="1">
    <name type="scientific">uncultured marine virus</name>
    <dbReference type="NCBI Taxonomy" id="186617"/>
    <lineage>
        <taxon>Viruses</taxon>
        <taxon>environmental samples</taxon>
    </lineage>
</organism>
<dbReference type="EMBL" id="KR029587">
    <property type="protein sequence ID" value="AKH46861.1"/>
    <property type="molecule type" value="Genomic_DNA"/>
</dbReference>
<accession>A0A0F7L756</accession>
<reference evidence="1" key="2">
    <citation type="submission" date="2015-03" db="EMBL/GenBank/DDBJ databases">
        <authorList>
            <person name="Chow C.-E.T."/>
            <person name="Winget D.M."/>
            <person name="White R.A.III."/>
            <person name="Hallam S.J."/>
            <person name="Suttle C.A."/>
        </authorList>
    </citation>
    <scope>NUCLEOTIDE SEQUENCE</scope>
    <source>
        <strain evidence="1">Anoxic2_3</strain>
    </source>
</reference>
<proteinExistence type="predicted"/>
<name>A0A0F7L756_9VIRU</name>
<protein>
    <submittedName>
        <fullName evidence="1">Uncharacterized protein</fullName>
    </submittedName>
</protein>
<sequence length="78" mass="7912">MFTTIEGPPPEPMAWFGVTCPGVRKLTNSGPRSPTSVRPLAYPPSAAAPIACPAPLISPSIVAISPDAIPGPINGIPP</sequence>
<evidence type="ECO:0000313" key="1">
    <source>
        <dbReference type="EMBL" id="AKH46861.1"/>
    </source>
</evidence>
<reference evidence="1" key="1">
    <citation type="journal article" date="2015" name="Front. Microbiol.">
        <title>Combining genomic sequencing methods to explore viral diversity and reveal potential virus-host interactions.</title>
        <authorList>
            <person name="Chow C.E."/>
            <person name="Winget D.M."/>
            <person name="White R.A.III."/>
            <person name="Hallam S.J."/>
            <person name="Suttle C.A."/>
        </authorList>
    </citation>
    <scope>NUCLEOTIDE SEQUENCE</scope>
    <source>
        <strain evidence="1">Anoxic2_3</strain>
    </source>
</reference>